<reference evidence="3 5" key="2">
    <citation type="journal article" date="2020" name="Int. J. Syst. Evol. Microbiol.">
        <title>Sulfuracidifex tepidarius gen. nov., sp. nov. and transfer of Sulfolobus metallicus Huber and Stetter 1992 to the genus Sulfuracidifex as Sulfuracidifex metallicus comb. nov.</title>
        <authorList>
            <person name="Itoh T."/>
            <person name="Miura T."/>
            <person name="Sakai H.D."/>
            <person name="Kato S."/>
            <person name="Ohkuma M."/>
            <person name="Takashina T."/>
        </authorList>
    </citation>
    <scope>NUCLEOTIDE SEQUENCE [LARGE SCALE GENOMIC DNA]</scope>
    <source>
        <strain evidence="3 5">IC-006</strain>
        <strain evidence="4">IC-007</strain>
    </source>
</reference>
<dbReference type="PROSITE" id="PS50966">
    <property type="entry name" value="ZF_SWIM"/>
    <property type="match status" value="1"/>
</dbReference>
<name>A0A510DW63_9CREN</name>
<keyword evidence="5" id="KW-1185">Reference proteome</keyword>
<keyword evidence="1" id="KW-0863">Zinc-finger</keyword>
<keyword evidence="1" id="KW-0862">Zinc</keyword>
<organism evidence="3 5">
    <name type="scientific">Sulfuracidifex tepidarius</name>
    <dbReference type="NCBI Taxonomy" id="1294262"/>
    <lineage>
        <taxon>Archaea</taxon>
        <taxon>Thermoproteota</taxon>
        <taxon>Thermoprotei</taxon>
        <taxon>Sulfolobales</taxon>
        <taxon>Sulfolobaceae</taxon>
        <taxon>Sulfuracidifex</taxon>
    </lineage>
</organism>
<evidence type="ECO:0000313" key="3">
    <source>
        <dbReference type="EMBL" id="BBG24466.1"/>
    </source>
</evidence>
<accession>A0A510DW63</accession>
<dbReference type="Proteomes" id="UP000322983">
    <property type="component" value="Chromosome"/>
</dbReference>
<evidence type="ECO:0000259" key="2">
    <source>
        <dbReference type="PROSITE" id="PS50966"/>
    </source>
</evidence>
<dbReference type="RefSeq" id="WP_054844904.1">
    <property type="nucleotide sequence ID" value="NZ_AP018929.1"/>
</dbReference>
<dbReference type="InterPro" id="IPR007527">
    <property type="entry name" value="Znf_SWIM"/>
</dbReference>
<evidence type="ECO:0000313" key="6">
    <source>
        <dbReference type="Proteomes" id="UP000325030"/>
    </source>
</evidence>
<dbReference type="AlphaFoldDB" id="A0A510DW63"/>
<feature type="domain" description="SWIM-type" evidence="2">
    <location>
        <begin position="36"/>
        <end position="74"/>
    </location>
</feature>
<gene>
    <name evidence="3" type="ORF">IC006_1786</name>
    <name evidence="4" type="ORF">IC007_1764</name>
</gene>
<dbReference type="EMBL" id="AP018930">
    <property type="protein sequence ID" value="BBG27224.1"/>
    <property type="molecule type" value="Genomic_DNA"/>
</dbReference>
<protein>
    <recommendedName>
        <fullName evidence="2">SWIM-type domain-containing protein</fullName>
    </recommendedName>
</protein>
<dbReference type="KEGG" id="step:IC006_1786"/>
<proteinExistence type="predicted"/>
<reference evidence="6" key="1">
    <citation type="submission" date="2018-09" db="EMBL/GenBank/DDBJ databases">
        <title>Complete Genome Sequencing of Sulfolobus sp. JCM 16834.</title>
        <authorList>
            <person name="Kato S."/>
            <person name="Itoh T."/>
            <person name="Ohkuma M."/>
        </authorList>
    </citation>
    <scope>NUCLEOTIDE SEQUENCE [LARGE SCALE GENOMIC DNA]</scope>
    <source>
        <strain evidence="6">IC-007</strain>
    </source>
</reference>
<dbReference type="Proteomes" id="UP000325030">
    <property type="component" value="Chromosome"/>
</dbReference>
<dbReference type="GO" id="GO:0008270">
    <property type="term" value="F:zinc ion binding"/>
    <property type="evidence" value="ECO:0007669"/>
    <property type="project" value="UniProtKB-KW"/>
</dbReference>
<dbReference type="GeneID" id="41718103"/>
<keyword evidence="1" id="KW-0479">Metal-binding</keyword>
<dbReference type="EMBL" id="AP018929">
    <property type="protein sequence ID" value="BBG24466.1"/>
    <property type="molecule type" value="Genomic_DNA"/>
</dbReference>
<dbReference type="STRING" id="1294262.GCA_001316085_00230"/>
<accession>A0A510E3Y1</accession>
<dbReference type="OrthoDB" id="35947at2157"/>
<evidence type="ECO:0000313" key="5">
    <source>
        <dbReference type="Proteomes" id="UP000322983"/>
    </source>
</evidence>
<evidence type="ECO:0000256" key="1">
    <source>
        <dbReference type="PROSITE-ProRule" id="PRU00325"/>
    </source>
</evidence>
<sequence>MSQEKKIHRHYAENIVKIIDKNSILSVYIYMGKNGYDYLMSNKSCSCKSFLFNSVFKNKSYLCYHLKYLENAEEKDEIRTIYLNSNDFLLIIEEIFSTGKSLKLRKELLNGNS</sequence>
<evidence type="ECO:0000313" key="4">
    <source>
        <dbReference type="EMBL" id="BBG27224.1"/>
    </source>
</evidence>